<sequence length="595" mass="68178">MLKSKMAELWRDKEIQVLLMQLTLLNETYPLPHELEHIFKQPVLTNELTSSHIIYYLCTVINRNEFNKLITWPLKDNLSKSKFRIGLRKFIILINKSQGDVKLPLILQTVLMKPKSSQYISFIFELASCTFEYYLINKLDIYNIPKLPLDDYPDVFLMKMQSSIYSYATEKVKENSKLCVLDKLKSENQLLDENLERATSELLTLLADRIPNVSESSLNTDASYDALMNWENEIKQLKQERLKLQDQLEDGLRNLNDLKSFNRRNVLCIDGIDLCVKFNKIVLPRVCQNKNVKLIINGKVSLEGILAAEELILQMICQLISFSDTSSFSDLQPKLESELENIKGLTSSLAEIYDLFRSRINQIQNNSLKLFHEIKENSDTSNQRLSLLCKSFNLELENEGDDCSLNLSSITNGGMLEFLKETKQKLLEDKSQSGQLSDIENLSSVQSDKVGTHSSEVSQHSAVDSFNCNEVSNKTRKWKLSNLQNSCTSPLARSVLEKQTWDSPLSSTIQQPLQSSSPLSYNGYIQSESLKNMIETDESFEKSINNSFWEESNDTEESDGSFVKFPPAVPLSGRLSLTKIINKYQDIKRRIIMND</sequence>
<feature type="coiled-coil region" evidence="1">
    <location>
        <begin position="181"/>
        <end position="254"/>
    </location>
</feature>
<dbReference type="EnsemblMetazoa" id="XM_014387334.1">
    <property type="protein sequence ID" value="XP_014242820.1"/>
    <property type="gene ID" value="LOC106662894"/>
</dbReference>
<reference evidence="3" key="1">
    <citation type="submission" date="2022-01" db="UniProtKB">
        <authorList>
            <consortium name="EnsemblMetazoa"/>
        </authorList>
    </citation>
    <scope>IDENTIFICATION</scope>
</reference>
<dbReference type="GeneID" id="106662894"/>
<dbReference type="AlphaFoldDB" id="A0A8I6RFF5"/>
<evidence type="ECO:0008006" key="5">
    <source>
        <dbReference type="Google" id="ProtNLM"/>
    </source>
</evidence>
<protein>
    <recommendedName>
        <fullName evidence="5">HAUS augmin-like complex subunit 6 N-terminal domain-containing protein</fullName>
    </recommendedName>
</protein>
<dbReference type="Proteomes" id="UP000494040">
    <property type="component" value="Unassembled WGS sequence"/>
</dbReference>
<dbReference type="RefSeq" id="XP_014242821.1">
    <property type="nucleotide sequence ID" value="XM_014387335.2"/>
</dbReference>
<evidence type="ECO:0000313" key="3">
    <source>
        <dbReference type="EnsemblMetazoa" id="XP_014242820.1"/>
    </source>
</evidence>
<keyword evidence="4" id="KW-1185">Reference proteome</keyword>
<proteinExistence type="predicted"/>
<evidence type="ECO:0000256" key="1">
    <source>
        <dbReference type="SAM" id="Coils"/>
    </source>
</evidence>
<name>A0A8I6RFF5_CIMLE</name>
<keyword evidence="1" id="KW-0175">Coiled coil</keyword>
<dbReference type="EnsemblMetazoa" id="XM_014387335.2">
    <property type="protein sequence ID" value="XP_014242821.1"/>
    <property type="gene ID" value="LOC106662894"/>
</dbReference>
<evidence type="ECO:0000313" key="4">
    <source>
        <dbReference type="Proteomes" id="UP000494040"/>
    </source>
</evidence>
<accession>A0A8I6RFF5</accession>
<dbReference type="KEGG" id="clec:106662894"/>
<feature type="region of interest" description="Disordered" evidence="2">
    <location>
        <begin position="437"/>
        <end position="458"/>
    </location>
</feature>
<evidence type="ECO:0000256" key="2">
    <source>
        <dbReference type="SAM" id="MobiDB-lite"/>
    </source>
</evidence>
<dbReference type="RefSeq" id="XP_014242820.1">
    <property type="nucleotide sequence ID" value="XM_014387334.1"/>
</dbReference>
<organism evidence="3 4">
    <name type="scientific">Cimex lectularius</name>
    <name type="common">Bed bug</name>
    <name type="synonym">Acanthia lectularia</name>
    <dbReference type="NCBI Taxonomy" id="79782"/>
    <lineage>
        <taxon>Eukaryota</taxon>
        <taxon>Metazoa</taxon>
        <taxon>Ecdysozoa</taxon>
        <taxon>Arthropoda</taxon>
        <taxon>Hexapoda</taxon>
        <taxon>Insecta</taxon>
        <taxon>Pterygota</taxon>
        <taxon>Neoptera</taxon>
        <taxon>Paraneoptera</taxon>
        <taxon>Hemiptera</taxon>
        <taxon>Heteroptera</taxon>
        <taxon>Panheteroptera</taxon>
        <taxon>Cimicomorpha</taxon>
        <taxon>Cimicidae</taxon>
        <taxon>Cimex</taxon>
    </lineage>
</organism>
<dbReference type="OrthoDB" id="5575722at2759"/>